<dbReference type="InterPro" id="IPR019251">
    <property type="entry name" value="DUF2231_TM"/>
</dbReference>
<feature type="transmembrane region" description="Helical" evidence="4">
    <location>
        <begin position="86"/>
        <end position="106"/>
    </location>
</feature>
<evidence type="ECO:0000259" key="5">
    <source>
        <dbReference type="PROSITE" id="PS51007"/>
    </source>
</evidence>
<keyword evidence="2 3" id="KW-0408">Iron</keyword>
<dbReference type="Pfam" id="PF07587">
    <property type="entry name" value="PSD1"/>
    <property type="match status" value="2"/>
</dbReference>
<keyword evidence="3" id="KW-0349">Heme</keyword>
<keyword evidence="4" id="KW-0472">Membrane</keyword>
<feature type="transmembrane region" description="Helical" evidence="4">
    <location>
        <begin position="20"/>
        <end position="42"/>
    </location>
</feature>
<dbReference type="PANTHER" id="PTHR35889:SF3">
    <property type="entry name" value="F-BOX DOMAIN-CONTAINING PROTEIN"/>
    <property type="match status" value="1"/>
</dbReference>
<dbReference type="PANTHER" id="PTHR35889">
    <property type="entry name" value="CYCLOINULO-OLIGOSACCHARIDE FRUCTANOTRANSFERASE-RELATED"/>
    <property type="match status" value="1"/>
</dbReference>
<keyword evidence="4" id="KW-0812">Transmembrane</keyword>
<dbReference type="InterPro" id="IPR022655">
    <property type="entry name" value="DUF1553"/>
</dbReference>
<evidence type="ECO:0000256" key="1">
    <source>
        <dbReference type="ARBA" id="ARBA00022723"/>
    </source>
</evidence>
<reference evidence="6" key="2">
    <citation type="submission" date="2024-05" db="EMBL/GenBank/DDBJ databases">
        <title>Rhodohalobacter halophilus gen. nov., sp. nov., a moderately halophilic member of the family Balneolaceae.</title>
        <authorList>
            <person name="Xia J."/>
        </authorList>
    </citation>
    <scope>NUCLEOTIDE SEQUENCE</scope>
    <source>
        <strain evidence="6">WB101</strain>
    </source>
</reference>
<name>A0ABS9KHA1_9BACT</name>
<dbReference type="PROSITE" id="PS51007">
    <property type="entry name" value="CYTC"/>
    <property type="match status" value="1"/>
</dbReference>
<feature type="domain" description="Cytochrome c" evidence="5">
    <location>
        <begin position="187"/>
        <end position="278"/>
    </location>
</feature>
<reference evidence="6" key="1">
    <citation type="submission" date="2022-01" db="EMBL/GenBank/DDBJ databases">
        <authorList>
            <person name="Wang Y."/>
        </authorList>
    </citation>
    <scope>NUCLEOTIDE SEQUENCE</scope>
    <source>
        <strain evidence="6">WB101</strain>
    </source>
</reference>
<dbReference type="InterPro" id="IPR011444">
    <property type="entry name" value="DUF1549"/>
</dbReference>
<keyword evidence="4" id="KW-1133">Transmembrane helix</keyword>
<accession>A0ABS9KHA1</accession>
<feature type="transmembrane region" description="Helical" evidence="4">
    <location>
        <begin position="54"/>
        <end position="74"/>
    </location>
</feature>
<dbReference type="InterPro" id="IPR008979">
    <property type="entry name" value="Galactose-bd-like_sf"/>
</dbReference>
<keyword evidence="7" id="KW-1185">Reference proteome</keyword>
<proteinExistence type="predicted"/>
<evidence type="ECO:0000313" key="7">
    <source>
        <dbReference type="Proteomes" id="UP001165366"/>
    </source>
</evidence>
<gene>
    <name evidence="6" type="ORF">L6773_16775</name>
</gene>
<dbReference type="SUPFAM" id="SSF49785">
    <property type="entry name" value="Galactose-binding domain-like"/>
    <property type="match status" value="1"/>
</dbReference>
<dbReference type="InterPro" id="IPR009056">
    <property type="entry name" value="Cyt_c-like_dom"/>
</dbReference>
<evidence type="ECO:0000256" key="3">
    <source>
        <dbReference type="PROSITE-ProRule" id="PRU00433"/>
    </source>
</evidence>
<organism evidence="6 7">
    <name type="scientific">Rhodohalobacter sulfatireducens</name>
    <dbReference type="NCBI Taxonomy" id="2911366"/>
    <lineage>
        <taxon>Bacteria</taxon>
        <taxon>Pseudomonadati</taxon>
        <taxon>Balneolota</taxon>
        <taxon>Balneolia</taxon>
        <taxon>Balneolales</taxon>
        <taxon>Balneolaceae</taxon>
        <taxon>Rhodohalobacter</taxon>
    </lineage>
</organism>
<comment type="caution">
    <text evidence="6">The sequence shown here is derived from an EMBL/GenBank/DDBJ whole genome shotgun (WGS) entry which is preliminary data.</text>
</comment>
<protein>
    <submittedName>
        <fullName evidence="6">DUF1549 domain-containing protein</fullName>
    </submittedName>
</protein>
<dbReference type="EMBL" id="JAKLWS010000028">
    <property type="protein sequence ID" value="MCG2590234.1"/>
    <property type="molecule type" value="Genomic_DNA"/>
</dbReference>
<dbReference type="Pfam" id="PF07583">
    <property type="entry name" value="PSCyt2"/>
    <property type="match status" value="1"/>
</dbReference>
<sequence>MFIDSLSELWVWQLMGRLHPIIVHFPIGVLVVAFFLELFTLGNKRSELRAGIRWLVYIGAGTSLVAVLFGLMLAYGSNYSESTLNLHRWTGIATAVAALSAAGLLYRADLSRRKKDLNIYRSILGLTVLLLTFAGHFGASLTHGEGFISDVLPWNHEVVSEGEFTELLTEVKEHSEMGSVAPQHLNELNVGVRRIFANSCYRCHASDEMEGGLALDSEAAVMAGGDGGPIITPGEPESSELMKRLLLPAGHDDVMPQKGRALFPDEIELIQTWIELGAHWSDEEVLTFREAEMALSKPELPHSGNEFENPVDRFVDIYFKEQGISWQEPVNDTLFVRRVYLDVIGLLPEPGELKEFLSDTSANKRDQLIESLLNREHDYAQHSLSFWNDLLRNAYTGTGFITGGRKQITEWLYDALENNKPYNQMVSELLSPGEKSEGFIRGIQWRGDVNASQTTEMQAAQNLSQSLMGVNLKCASCHNSFVSNWTLKDAYSLAAVFSDTSLAIERCEEPTGDFAEPGFLYSELGEVDKNLPTDDRLEQLADIVTQEENGRLYRTITNRHWQRLMGKGLVEPVDEMDTKPWNQELLDWLAADFIDHNYNQKYLLSLILRSRTYQLPTVGLSAEEARAPSDEYVFKGPLRKRLTAEQFADALTRLAVPVYSSVAYDPFDTRIAEASWIWFDARENGRPAFAPPGQYYLRHTFDLSNDKIINEARLLISADERFELIINGESTVGGHDWREVQNVDVTDYLTTGKNLLAVKAEKRGATAEPAGVLLNMEITYSDGTKSEVRSNTDWKINNQDPDPDWALSDFDDSDWYSVRSFGSSLDNKYWGRLLDFSHESTEDRLQFVRASLVENDDFQKALGRPPREIVITKRDSEPTLLQALELTNGEMVNDVLSRGADRWIREYGEDPEELIRQIYLRALSRPPTGQEARIIGKLLGQKPNNEAVQDLLWAVTMKPEFQMIY</sequence>
<dbReference type="InterPro" id="IPR011429">
    <property type="entry name" value="Cyt_c_Planctomycete-type"/>
</dbReference>
<dbReference type="Gene3D" id="2.60.120.260">
    <property type="entry name" value="Galactose-binding domain-like"/>
    <property type="match status" value="1"/>
</dbReference>
<dbReference type="Pfam" id="PF07635">
    <property type="entry name" value="PSCyt1"/>
    <property type="match status" value="1"/>
</dbReference>
<dbReference type="Pfam" id="PF09990">
    <property type="entry name" value="DUF2231"/>
    <property type="match status" value="1"/>
</dbReference>
<evidence type="ECO:0000256" key="2">
    <source>
        <dbReference type="ARBA" id="ARBA00023004"/>
    </source>
</evidence>
<dbReference type="Proteomes" id="UP001165366">
    <property type="component" value="Unassembled WGS sequence"/>
</dbReference>
<keyword evidence="1 3" id="KW-0479">Metal-binding</keyword>
<evidence type="ECO:0000313" key="6">
    <source>
        <dbReference type="EMBL" id="MCG2590234.1"/>
    </source>
</evidence>
<feature type="transmembrane region" description="Helical" evidence="4">
    <location>
        <begin position="118"/>
        <end position="139"/>
    </location>
</feature>
<evidence type="ECO:0000256" key="4">
    <source>
        <dbReference type="SAM" id="Phobius"/>
    </source>
</evidence>